<dbReference type="Proteomes" id="UP000054337">
    <property type="component" value="Unassembled WGS sequence"/>
</dbReference>
<keyword evidence="5" id="KW-1185">Reference proteome</keyword>
<keyword evidence="2" id="KW-0521">NADP</keyword>
<dbReference type="PROSITE" id="PS00061">
    <property type="entry name" value="ADH_SHORT"/>
    <property type="match status" value="1"/>
</dbReference>
<dbReference type="PRINTS" id="PR00081">
    <property type="entry name" value="GDHRDH"/>
</dbReference>
<dbReference type="Gene3D" id="3.40.50.720">
    <property type="entry name" value="NAD(P)-binding Rossmann-like Domain"/>
    <property type="match status" value="1"/>
</dbReference>
<evidence type="ECO:0000256" key="2">
    <source>
        <dbReference type="ARBA" id="ARBA00022857"/>
    </source>
</evidence>
<dbReference type="HOGENOM" id="CLU_010194_13_0_1"/>
<reference evidence="4 5" key="1">
    <citation type="journal article" date="2013" name="PLoS Genet.">
        <title>Comparative genome structure, secondary metabolite, and effector coding capacity across Cochliobolus pathogens.</title>
        <authorList>
            <person name="Condon B.J."/>
            <person name="Leng Y."/>
            <person name="Wu D."/>
            <person name="Bushley K.E."/>
            <person name="Ohm R.A."/>
            <person name="Otillar R."/>
            <person name="Martin J."/>
            <person name="Schackwitz W."/>
            <person name="Grimwood J."/>
            <person name="MohdZainudin N."/>
            <person name="Xue C."/>
            <person name="Wang R."/>
            <person name="Manning V.A."/>
            <person name="Dhillon B."/>
            <person name="Tu Z.J."/>
            <person name="Steffenson B.J."/>
            <person name="Salamov A."/>
            <person name="Sun H."/>
            <person name="Lowry S."/>
            <person name="LaButti K."/>
            <person name="Han J."/>
            <person name="Copeland A."/>
            <person name="Lindquist E."/>
            <person name="Barry K."/>
            <person name="Schmutz J."/>
            <person name="Baker S.E."/>
            <person name="Ciuffetti L.M."/>
            <person name="Grigoriev I.V."/>
            <person name="Zhong S."/>
            <person name="Turgeon B.G."/>
        </authorList>
    </citation>
    <scope>NUCLEOTIDE SEQUENCE [LARGE SCALE GENOMIC DNA]</scope>
    <source>
        <strain evidence="4 5">FI3</strain>
    </source>
</reference>
<dbReference type="SUPFAM" id="SSF51735">
    <property type="entry name" value="NAD(P)-binding Rossmann-fold domains"/>
    <property type="match status" value="1"/>
</dbReference>
<dbReference type="GO" id="GO:0016616">
    <property type="term" value="F:oxidoreductase activity, acting on the CH-OH group of donors, NAD or NADP as acceptor"/>
    <property type="evidence" value="ECO:0007669"/>
    <property type="project" value="TreeGrafter"/>
</dbReference>
<dbReference type="AlphaFoldDB" id="W7E345"/>
<dbReference type="EMBL" id="KI969048">
    <property type="protein sequence ID" value="EUN20440.1"/>
    <property type="molecule type" value="Genomic_DNA"/>
</dbReference>
<dbReference type="OrthoDB" id="37659at2759"/>
<dbReference type="PANTHER" id="PTHR44229:SF4">
    <property type="entry name" value="15-HYDROXYPROSTAGLANDIN DEHYDROGENASE [NAD(+)]"/>
    <property type="match status" value="1"/>
</dbReference>
<comment type="similarity">
    <text evidence="1">Belongs to the short-chain dehydrogenases/reductases (SDR) family.</text>
</comment>
<dbReference type="InterPro" id="IPR036291">
    <property type="entry name" value="NAD(P)-bd_dom_sf"/>
</dbReference>
<dbReference type="InterPro" id="IPR020904">
    <property type="entry name" value="Sc_DH/Rdtase_CS"/>
</dbReference>
<dbReference type="InterPro" id="IPR002347">
    <property type="entry name" value="SDR_fam"/>
</dbReference>
<evidence type="ECO:0008006" key="6">
    <source>
        <dbReference type="Google" id="ProtNLM"/>
    </source>
</evidence>
<keyword evidence="3" id="KW-0560">Oxidoreductase</keyword>
<evidence type="ECO:0000256" key="1">
    <source>
        <dbReference type="ARBA" id="ARBA00006484"/>
    </source>
</evidence>
<dbReference type="GeneID" id="26254969"/>
<protein>
    <recommendedName>
        <fullName evidence="6">NAD(P)-binding protein</fullName>
    </recommendedName>
</protein>
<dbReference type="PANTHER" id="PTHR44229">
    <property type="entry name" value="15-HYDROXYPROSTAGLANDIN DEHYDROGENASE [NAD(+)]"/>
    <property type="match status" value="1"/>
</dbReference>
<dbReference type="Pfam" id="PF00106">
    <property type="entry name" value="adh_short"/>
    <property type="match status" value="1"/>
</dbReference>
<evidence type="ECO:0000313" key="4">
    <source>
        <dbReference type="EMBL" id="EUN20440.1"/>
    </source>
</evidence>
<proteinExistence type="inferred from homology"/>
<name>W7E345_BIPV3</name>
<accession>W7E345</accession>
<gene>
    <name evidence="4" type="ORF">COCVIDRAFT_32150</name>
</gene>
<dbReference type="GO" id="GO:0005737">
    <property type="term" value="C:cytoplasm"/>
    <property type="evidence" value="ECO:0007669"/>
    <property type="project" value="TreeGrafter"/>
</dbReference>
<evidence type="ECO:0000313" key="5">
    <source>
        <dbReference type="Proteomes" id="UP000054337"/>
    </source>
</evidence>
<dbReference type="RefSeq" id="XP_014550014.1">
    <property type="nucleotide sequence ID" value="XM_014694528.1"/>
</dbReference>
<sequence>MSAFRVALITGGASGMGLAVAEGLLARKGWHVYLLDRNAKAFENLDPEVKAATNFRNVHVADYDSLAAVFKDIYISKGRINFVFANAGIGGALDFYETKDGIDPPPKPDTSAIDVNLNGVCYTTYLAAHYFKLQKLEDASVVITASDAALYPTVFAPLYTAAKHGLIGFLRAISPVMITHKIRVNVICPGVVPTPILPPELLKIWPEEIRTPVSTVVNAVLALVDGRDMTDAVGTKVSADKLYGQTVELSVDKMYFRSQPDYCDEACKRAAAAVNSFTGATSL</sequence>
<evidence type="ECO:0000256" key="3">
    <source>
        <dbReference type="ARBA" id="ARBA00023002"/>
    </source>
</evidence>
<organism evidence="4 5">
    <name type="scientific">Bipolaris victoriae (strain FI3)</name>
    <name type="common">Victoria blight of oats agent</name>
    <name type="synonym">Cochliobolus victoriae</name>
    <dbReference type="NCBI Taxonomy" id="930091"/>
    <lineage>
        <taxon>Eukaryota</taxon>
        <taxon>Fungi</taxon>
        <taxon>Dikarya</taxon>
        <taxon>Ascomycota</taxon>
        <taxon>Pezizomycotina</taxon>
        <taxon>Dothideomycetes</taxon>
        <taxon>Pleosporomycetidae</taxon>
        <taxon>Pleosporales</taxon>
        <taxon>Pleosporineae</taxon>
        <taxon>Pleosporaceae</taxon>
        <taxon>Bipolaris</taxon>
    </lineage>
</organism>